<protein>
    <submittedName>
        <fullName evidence="1">Uncharacterized protein</fullName>
    </submittedName>
</protein>
<evidence type="ECO:0000313" key="2">
    <source>
        <dbReference type="Proteomes" id="UP000055136"/>
    </source>
</evidence>
<organism evidence="1 2">
    <name type="scientific">Candidatus Tenderia electrophaga</name>
    <dbReference type="NCBI Taxonomy" id="1748243"/>
    <lineage>
        <taxon>Bacteria</taxon>
        <taxon>Pseudomonadati</taxon>
        <taxon>Pseudomonadota</taxon>
        <taxon>Gammaproteobacteria</taxon>
        <taxon>Candidatus Tenderiales</taxon>
        <taxon>Candidatus Tenderiaceae</taxon>
        <taxon>Candidatus Tenderia</taxon>
    </lineage>
</organism>
<dbReference type="KEGG" id="tee:Tel_11380"/>
<dbReference type="Proteomes" id="UP000055136">
    <property type="component" value="Chromosome"/>
</dbReference>
<proteinExistence type="predicted"/>
<dbReference type="STRING" id="1748243.Tel_11380"/>
<gene>
    <name evidence="1" type="ORF">Tel_11380</name>
</gene>
<sequence>MDYTRAMRDEIGQCMLALIDQFQQTFRPPRPAHLTLHKTGSSQYVRWRLRGSRLVKQQYFELSANEVGMNLLSSLSPPAREVYLEFEQERLKLNLLYGMQHYEVRSLQRYLDTVHKLDELKRGV</sequence>
<dbReference type="EMBL" id="CP013099">
    <property type="protein sequence ID" value="ALP53689.1"/>
    <property type="molecule type" value="Genomic_DNA"/>
</dbReference>
<name>A0A0S2TEW5_9GAMM</name>
<reference evidence="1" key="1">
    <citation type="submission" date="2015-10" db="EMBL/GenBank/DDBJ databases">
        <title>Description of Candidatus Tenderia electrophaga gen. nov, sp. nov., an Uncultivated Electroautotroph from a Biocathode Enrichment.</title>
        <authorList>
            <person name="Eddie B.J."/>
            <person name="Malanoski A.P."/>
            <person name="Wang Z."/>
            <person name="Hall R.J."/>
            <person name="Oh S.D."/>
            <person name="Heiner C."/>
            <person name="Lin B."/>
            <person name="Strycharz-Glaven S.M."/>
        </authorList>
    </citation>
    <scope>NUCLEOTIDE SEQUENCE [LARGE SCALE GENOMIC DNA]</scope>
    <source>
        <strain evidence="1">NRL1</strain>
    </source>
</reference>
<keyword evidence="2" id="KW-1185">Reference proteome</keyword>
<accession>A0A0S2TEW5</accession>
<dbReference type="AlphaFoldDB" id="A0A0S2TEW5"/>
<evidence type="ECO:0000313" key="1">
    <source>
        <dbReference type="EMBL" id="ALP53689.1"/>
    </source>
</evidence>